<dbReference type="InterPro" id="IPR001611">
    <property type="entry name" value="Leu-rich_rpt"/>
</dbReference>
<dbReference type="PANTHER" id="PTHR48065">
    <property type="entry name" value="OS10G0469600 PROTEIN"/>
    <property type="match status" value="1"/>
</dbReference>
<dbReference type="PANTHER" id="PTHR48065:SF75">
    <property type="entry name" value="LEUCINE-RICH REPEAT-CONTAINING N-TERMINAL PLANT-TYPE DOMAIN-CONTAINING PROTEIN"/>
    <property type="match status" value="1"/>
</dbReference>
<protein>
    <submittedName>
        <fullName evidence="1">Uncharacterized protein</fullName>
    </submittedName>
</protein>
<dbReference type="Gene3D" id="3.80.10.10">
    <property type="entry name" value="Ribonuclease Inhibitor"/>
    <property type="match status" value="1"/>
</dbReference>
<reference evidence="1" key="1">
    <citation type="submission" date="2021-01" db="EMBL/GenBank/DDBJ databases">
        <title>Adiantum capillus-veneris genome.</title>
        <authorList>
            <person name="Fang Y."/>
            <person name="Liao Q."/>
        </authorList>
    </citation>
    <scope>NUCLEOTIDE SEQUENCE</scope>
    <source>
        <strain evidence="1">H3</strain>
        <tissue evidence="1">Leaf</tissue>
    </source>
</reference>
<accession>A0A9D4VGC2</accession>
<dbReference type="SUPFAM" id="SSF52058">
    <property type="entry name" value="L domain-like"/>
    <property type="match status" value="1"/>
</dbReference>
<dbReference type="Pfam" id="PF00560">
    <property type="entry name" value="LRR_1"/>
    <property type="match status" value="3"/>
</dbReference>
<organism evidence="1 2">
    <name type="scientific">Adiantum capillus-veneris</name>
    <name type="common">Maidenhair fern</name>
    <dbReference type="NCBI Taxonomy" id="13818"/>
    <lineage>
        <taxon>Eukaryota</taxon>
        <taxon>Viridiplantae</taxon>
        <taxon>Streptophyta</taxon>
        <taxon>Embryophyta</taxon>
        <taxon>Tracheophyta</taxon>
        <taxon>Polypodiopsida</taxon>
        <taxon>Polypodiidae</taxon>
        <taxon>Polypodiales</taxon>
        <taxon>Pteridineae</taxon>
        <taxon>Pteridaceae</taxon>
        <taxon>Vittarioideae</taxon>
        <taxon>Adiantum</taxon>
    </lineage>
</organism>
<evidence type="ECO:0000313" key="2">
    <source>
        <dbReference type="Proteomes" id="UP000886520"/>
    </source>
</evidence>
<dbReference type="Proteomes" id="UP000886520">
    <property type="component" value="Chromosome 1"/>
</dbReference>
<dbReference type="InterPro" id="IPR032675">
    <property type="entry name" value="LRR_dom_sf"/>
</dbReference>
<dbReference type="OrthoDB" id="1060944at2759"/>
<evidence type="ECO:0000313" key="1">
    <source>
        <dbReference type="EMBL" id="KAI5084897.1"/>
    </source>
</evidence>
<dbReference type="EMBL" id="JABFUD020000001">
    <property type="protein sequence ID" value="KAI5084897.1"/>
    <property type="molecule type" value="Genomic_DNA"/>
</dbReference>
<name>A0A9D4VGC2_ADICA</name>
<sequence length="179" mass="19723">MRQCRSLEVLDLSYNSLSGAIPDWSIGSSFPSLKMLVLSNNRFRGFVPPSRVQNFTMLQVLMMANNSLSGPIPRNLDELHGMANTSKLTVNGNCRFWLCELQHGVNYPSKGLEALAAGSLHRVYISLLRLVGNKLQGPKPPQTVSLKRLHYVNLLHNIDGLHSRLSGTGLKKPGVVGSF</sequence>
<keyword evidence="2" id="KW-1185">Reference proteome</keyword>
<dbReference type="AlphaFoldDB" id="A0A9D4VGC2"/>
<comment type="caution">
    <text evidence="1">The sequence shown here is derived from an EMBL/GenBank/DDBJ whole genome shotgun (WGS) entry which is preliminary data.</text>
</comment>
<gene>
    <name evidence="1" type="ORF">GOP47_0001066</name>
</gene>
<proteinExistence type="predicted"/>